<dbReference type="EMBL" id="JBHILM010000012">
    <property type="protein sequence ID" value="MFB5681742.1"/>
    <property type="molecule type" value="Genomic_DNA"/>
</dbReference>
<gene>
    <name evidence="2" type="ORF">ACE3NQ_12535</name>
</gene>
<evidence type="ECO:0000313" key="3">
    <source>
        <dbReference type="Proteomes" id="UP001580407"/>
    </source>
</evidence>
<protein>
    <recommendedName>
        <fullName evidence="4">PKD domain-containing protein</fullName>
    </recommendedName>
</protein>
<reference evidence="2 3" key="1">
    <citation type="submission" date="2024-09" db="EMBL/GenBank/DDBJ databases">
        <authorList>
            <person name="Ruan L."/>
        </authorList>
    </citation>
    <scope>NUCLEOTIDE SEQUENCE [LARGE SCALE GENOMIC DNA]</scope>
    <source>
        <strain evidence="2 3">D33</strain>
    </source>
</reference>
<keyword evidence="3" id="KW-1185">Reference proteome</keyword>
<evidence type="ECO:0000313" key="2">
    <source>
        <dbReference type="EMBL" id="MFB5681742.1"/>
    </source>
</evidence>
<accession>A0ABV5B7S0</accession>
<dbReference type="Proteomes" id="UP001580407">
    <property type="component" value="Unassembled WGS sequence"/>
</dbReference>
<sequence length="160" mass="17257">MKKKLFSFIIVLALSIMNALSVFASEQSVTGITYTEPSQSTVVEQDSAVTPNTEVSPQAIGVGQITLSRVDGSSNVFELSVILWMPETITDLQYRVNWGDGAYTTGSGSDAIGKKTWSDDFTLVYATPGVYKPTVNIQVRTTSGTWQQINVTPANVAVVL</sequence>
<evidence type="ECO:0000256" key="1">
    <source>
        <dbReference type="SAM" id="SignalP"/>
    </source>
</evidence>
<feature type="signal peptide" evidence="1">
    <location>
        <begin position="1"/>
        <end position="24"/>
    </location>
</feature>
<comment type="caution">
    <text evidence="2">The sequence shown here is derived from an EMBL/GenBank/DDBJ whole genome shotgun (WGS) entry which is preliminary data.</text>
</comment>
<evidence type="ECO:0008006" key="4">
    <source>
        <dbReference type="Google" id="ProtNLM"/>
    </source>
</evidence>
<proteinExistence type="predicted"/>
<organism evidence="2 3">
    <name type="scientific">Paenibacillus terreus</name>
    <dbReference type="NCBI Taxonomy" id="1387834"/>
    <lineage>
        <taxon>Bacteria</taxon>
        <taxon>Bacillati</taxon>
        <taxon>Bacillota</taxon>
        <taxon>Bacilli</taxon>
        <taxon>Bacillales</taxon>
        <taxon>Paenibacillaceae</taxon>
        <taxon>Paenibacillus</taxon>
    </lineage>
</organism>
<dbReference type="RefSeq" id="WP_375525523.1">
    <property type="nucleotide sequence ID" value="NZ_JBHILM010000012.1"/>
</dbReference>
<feature type="chain" id="PRO_5046829930" description="PKD domain-containing protein" evidence="1">
    <location>
        <begin position="25"/>
        <end position="160"/>
    </location>
</feature>
<keyword evidence="1" id="KW-0732">Signal</keyword>
<name>A0ABV5B7S0_9BACL</name>